<dbReference type="HAMAP" id="MF_01987">
    <property type="entry name" value="Ribokinase"/>
    <property type="match status" value="1"/>
</dbReference>
<gene>
    <name evidence="12 14" type="primary">rbsK</name>
    <name evidence="14" type="ORF">GR197_26485</name>
</gene>
<evidence type="ECO:0000256" key="3">
    <source>
        <dbReference type="ARBA" id="ARBA00016943"/>
    </source>
</evidence>
<evidence type="ECO:0000313" key="15">
    <source>
        <dbReference type="Proteomes" id="UP000471753"/>
    </source>
</evidence>
<feature type="binding site" evidence="12">
    <location>
        <position position="286"/>
    </location>
    <ligand>
        <name>K(+)</name>
        <dbReference type="ChEBI" id="CHEBI:29103"/>
    </ligand>
</feature>
<keyword evidence="5 12" id="KW-0479">Metal-binding</keyword>
<keyword evidence="12" id="KW-0963">Cytoplasm</keyword>
<protein>
    <recommendedName>
        <fullName evidence="3 12">Ribokinase</fullName>
        <shortName evidence="12">RK</shortName>
        <ecNumber evidence="2 12">2.7.1.15</ecNumber>
    </recommendedName>
</protein>
<dbReference type="EMBL" id="WUFT01000021">
    <property type="protein sequence ID" value="NEJ74043.1"/>
    <property type="molecule type" value="Genomic_DNA"/>
</dbReference>
<dbReference type="PRINTS" id="PR00990">
    <property type="entry name" value="RIBOKINASE"/>
</dbReference>
<evidence type="ECO:0000256" key="8">
    <source>
        <dbReference type="ARBA" id="ARBA00022840"/>
    </source>
</evidence>
<dbReference type="InterPro" id="IPR011611">
    <property type="entry name" value="PfkB_dom"/>
</dbReference>
<dbReference type="RefSeq" id="WP_164014986.1">
    <property type="nucleotide sequence ID" value="NZ_WUFT01000021.1"/>
</dbReference>
<feature type="domain" description="Carbohydrate kinase PfkB" evidence="13">
    <location>
        <begin position="7"/>
        <end position="298"/>
    </location>
</feature>
<feature type="binding site" evidence="12">
    <location>
        <position position="250"/>
    </location>
    <ligand>
        <name>K(+)</name>
        <dbReference type="ChEBI" id="CHEBI:29103"/>
    </ligand>
</feature>
<feature type="active site" description="Proton acceptor" evidence="12">
    <location>
        <position position="256"/>
    </location>
</feature>
<comment type="subcellular location">
    <subcellularLocation>
        <location evidence="12">Cytoplasm</location>
    </subcellularLocation>
</comment>
<feature type="binding site" evidence="12">
    <location>
        <position position="289"/>
    </location>
    <ligand>
        <name>K(+)</name>
        <dbReference type="ChEBI" id="CHEBI:29103"/>
    </ligand>
</feature>
<keyword evidence="10 12" id="KW-0630">Potassium</keyword>
<dbReference type="CDD" id="cd01174">
    <property type="entry name" value="ribokinase"/>
    <property type="match status" value="1"/>
</dbReference>
<comment type="similarity">
    <text evidence="12">Belongs to the carbohydrate kinase PfkB family. Ribokinase subfamily.</text>
</comment>
<evidence type="ECO:0000256" key="10">
    <source>
        <dbReference type="ARBA" id="ARBA00022958"/>
    </source>
</evidence>
<evidence type="ECO:0000256" key="2">
    <source>
        <dbReference type="ARBA" id="ARBA00012035"/>
    </source>
</evidence>
<dbReference type="InterPro" id="IPR029056">
    <property type="entry name" value="Ribokinase-like"/>
</dbReference>
<evidence type="ECO:0000256" key="5">
    <source>
        <dbReference type="ARBA" id="ARBA00022723"/>
    </source>
</evidence>
<comment type="cofactor">
    <cofactor evidence="12">
        <name>Mg(2+)</name>
        <dbReference type="ChEBI" id="CHEBI:18420"/>
    </cofactor>
    <text evidence="12">Requires a divalent cation, most likely magnesium in vivo, as an electrophilic catalyst to aid phosphoryl group transfer. It is the chelate of the metal and the nucleotide that is the actual substrate.</text>
</comment>
<name>A0A7K3UK32_9HYPH</name>
<evidence type="ECO:0000256" key="9">
    <source>
        <dbReference type="ARBA" id="ARBA00022842"/>
    </source>
</evidence>
<evidence type="ECO:0000256" key="7">
    <source>
        <dbReference type="ARBA" id="ARBA00022777"/>
    </source>
</evidence>
<comment type="subunit">
    <text evidence="12">Homodimer.</text>
</comment>
<keyword evidence="7 12" id="KW-0418">Kinase</keyword>
<evidence type="ECO:0000313" key="14">
    <source>
        <dbReference type="EMBL" id="NEJ74043.1"/>
    </source>
</evidence>
<sequence length="320" mass="32506">MSGKSGIVILGIFAADTAYKAKRLPHIAETLMGSGFTLGPGGKGSNQAIAAAKAGGTVTFISRVGNDPFGEMALAAYAAAGVKANVMKMDGVSSGAAFIFVDEMSGDNAIIVAPGAAGLIGIEDVDANRVEIESAAIFMTQLEQPLEAAIHGLTVAKRAGVTTIFNPAPARALPDSIYGLCDFIVPNEVEAAELAGHAIETDDQARAAARTLLDRGAKAVIITLGARGAFYHTTGQSEFVPAFSAGNVVDTTGAGDAFLGGFATAISEGCPPVEAIRFGCATAAIAVTRPGTAPAMPSRAEIDALLRWGVVPQTNEADKL</sequence>
<evidence type="ECO:0000256" key="11">
    <source>
        <dbReference type="ARBA" id="ARBA00023277"/>
    </source>
</evidence>
<dbReference type="PROSITE" id="PS00584">
    <property type="entry name" value="PFKB_KINASES_2"/>
    <property type="match status" value="1"/>
</dbReference>
<comment type="function">
    <text evidence="12">Catalyzes the phosphorylation of ribose at O-5 in a reaction requiring ATP and magnesium. The resulting D-ribose-5-phosphate can then be used either for sythesis of nucleotides, histidine, and tryptophan, or as a component of the pentose phosphate pathway.</text>
</comment>
<feature type="binding site" evidence="12">
    <location>
        <position position="291"/>
    </location>
    <ligand>
        <name>K(+)</name>
        <dbReference type="ChEBI" id="CHEBI:29103"/>
    </ligand>
</feature>
<comment type="activity regulation">
    <text evidence="12">Activated by a monovalent cation that binds near, but not in, the active site. The most likely occupant of the site in vivo is potassium. Ion binding induces a conformational change that may alter substrate affinity.</text>
</comment>
<comment type="caution">
    <text evidence="12">Lacks conserved residue(s) required for the propagation of feature annotation.</text>
</comment>
<dbReference type="AlphaFoldDB" id="A0A7K3UK32"/>
<feature type="binding site" evidence="12">
    <location>
        <begin position="14"/>
        <end position="16"/>
    </location>
    <ligand>
        <name>substrate</name>
    </ligand>
</feature>
<feature type="binding site" evidence="12">
    <location>
        <begin position="42"/>
        <end position="46"/>
    </location>
    <ligand>
        <name>substrate</name>
    </ligand>
</feature>
<feature type="binding site" evidence="12">
    <location>
        <position position="143"/>
    </location>
    <ligand>
        <name>substrate</name>
    </ligand>
</feature>
<dbReference type="InterPro" id="IPR002173">
    <property type="entry name" value="Carboh/pur_kinase_PfkB_CS"/>
</dbReference>
<evidence type="ECO:0000256" key="12">
    <source>
        <dbReference type="HAMAP-Rule" id="MF_01987"/>
    </source>
</evidence>
<comment type="catalytic activity">
    <reaction evidence="12">
        <text>D-ribose + ATP = D-ribose 5-phosphate + ADP + H(+)</text>
        <dbReference type="Rhea" id="RHEA:13697"/>
        <dbReference type="ChEBI" id="CHEBI:15378"/>
        <dbReference type="ChEBI" id="CHEBI:30616"/>
        <dbReference type="ChEBI" id="CHEBI:47013"/>
        <dbReference type="ChEBI" id="CHEBI:78346"/>
        <dbReference type="ChEBI" id="CHEBI:456216"/>
        <dbReference type="EC" id="2.7.1.15"/>
    </reaction>
</comment>
<dbReference type="InterPro" id="IPR002139">
    <property type="entry name" value="Ribo/fructo_kinase"/>
</dbReference>
<feature type="binding site" evidence="12">
    <location>
        <position position="256"/>
    </location>
    <ligand>
        <name>substrate</name>
    </ligand>
</feature>
<evidence type="ECO:0000259" key="13">
    <source>
        <dbReference type="Pfam" id="PF00294"/>
    </source>
</evidence>
<dbReference type="Gene3D" id="3.40.1190.20">
    <property type="match status" value="1"/>
</dbReference>
<dbReference type="InterPro" id="IPR011877">
    <property type="entry name" value="Ribokinase"/>
</dbReference>
<comment type="caution">
    <text evidence="14">The sequence shown here is derived from an EMBL/GenBank/DDBJ whole genome shotgun (WGS) entry which is preliminary data.</text>
</comment>
<feature type="binding site" evidence="12">
    <location>
        <position position="187"/>
    </location>
    <ligand>
        <name>ATP</name>
        <dbReference type="ChEBI" id="CHEBI:30616"/>
    </ligand>
</feature>
<evidence type="ECO:0000256" key="1">
    <source>
        <dbReference type="ARBA" id="ARBA00005380"/>
    </source>
</evidence>
<dbReference type="PANTHER" id="PTHR10584">
    <property type="entry name" value="SUGAR KINASE"/>
    <property type="match status" value="1"/>
</dbReference>
<keyword evidence="6 12" id="KW-0547">Nucleotide-binding</keyword>
<dbReference type="UniPathway" id="UPA00916">
    <property type="reaction ID" value="UER00889"/>
</dbReference>
<keyword evidence="9 12" id="KW-0460">Magnesium</keyword>
<organism evidence="14 15">
    <name type="scientific">Rhizobium phaseoli</name>
    <dbReference type="NCBI Taxonomy" id="396"/>
    <lineage>
        <taxon>Bacteria</taxon>
        <taxon>Pseudomonadati</taxon>
        <taxon>Pseudomonadota</taxon>
        <taxon>Alphaproteobacteria</taxon>
        <taxon>Hyphomicrobiales</taxon>
        <taxon>Rhizobiaceae</taxon>
        <taxon>Rhizobium/Agrobacterium group</taxon>
        <taxon>Rhizobium</taxon>
    </lineage>
</organism>
<dbReference type="GO" id="GO:0046872">
    <property type="term" value="F:metal ion binding"/>
    <property type="evidence" value="ECO:0007669"/>
    <property type="project" value="UniProtKB-KW"/>
</dbReference>
<keyword evidence="4 12" id="KW-0808">Transferase</keyword>
<keyword evidence="11 12" id="KW-0119">Carbohydrate metabolism</keyword>
<evidence type="ECO:0000256" key="4">
    <source>
        <dbReference type="ARBA" id="ARBA00022679"/>
    </source>
</evidence>
<dbReference type="EC" id="2.7.1.15" evidence="2 12"/>
<dbReference type="GO" id="GO:0019303">
    <property type="term" value="P:D-ribose catabolic process"/>
    <property type="evidence" value="ECO:0007669"/>
    <property type="project" value="UniProtKB-UniRule"/>
</dbReference>
<comment type="similarity">
    <text evidence="1">Belongs to the carbohydrate kinase pfkB family.</text>
</comment>
<dbReference type="Pfam" id="PF00294">
    <property type="entry name" value="PfkB"/>
    <property type="match status" value="1"/>
</dbReference>
<dbReference type="NCBIfam" id="TIGR02152">
    <property type="entry name" value="D_ribokin_bact"/>
    <property type="match status" value="1"/>
</dbReference>
<dbReference type="GO" id="GO:0005829">
    <property type="term" value="C:cytosol"/>
    <property type="evidence" value="ECO:0007669"/>
    <property type="project" value="TreeGrafter"/>
</dbReference>
<dbReference type="Proteomes" id="UP000471753">
    <property type="component" value="Unassembled WGS sequence"/>
</dbReference>
<proteinExistence type="inferred from homology"/>
<dbReference type="GO" id="GO:0004747">
    <property type="term" value="F:ribokinase activity"/>
    <property type="evidence" value="ECO:0007669"/>
    <property type="project" value="UniProtKB-UniRule"/>
</dbReference>
<dbReference type="GO" id="GO:0005524">
    <property type="term" value="F:ATP binding"/>
    <property type="evidence" value="ECO:0007669"/>
    <property type="project" value="UniProtKB-UniRule"/>
</dbReference>
<comment type="pathway">
    <text evidence="12">Carbohydrate metabolism; D-ribose degradation; D-ribose 5-phosphate from beta-D-ribopyranose: step 2/2.</text>
</comment>
<accession>A0A7K3UK32</accession>
<dbReference type="PANTHER" id="PTHR10584:SF166">
    <property type="entry name" value="RIBOKINASE"/>
    <property type="match status" value="1"/>
</dbReference>
<reference evidence="14 15" key="1">
    <citation type="submission" date="2019-12" db="EMBL/GenBank/DDBJ databases">
        <title>Rhizobium genotypes associated with high levels of biological nitrogen fixation by grain legumes in a temperate-maritime cropping system.</title>
        <authorList>
            <person name="Maluk M."/>
            <person name="Francesc Ferrando Molina F."/>
            <person name="Lopez Del Egido L."/>
            <person name="Lafos M."/>
            <person name="Langarica-Fuentes A."/>
            <person name="Gebre Yohannes G."/>
            <person name="Young M.W."/>
            <person name="Martin P."/>
            <person name="Gantlett R."/>
            <person name="Kenicer G."/>
            <person name="Hawes C."/>
            <person name="Begg G.S."/>
            <person name="Quilliam R.S."/>
            <person name="Squire G.R."/>
            <person name="Poole P.S."/>
            <person name="Young P.W."/>
            <person name="Iannetta P.M."/>
            <person name="James E.K."/>
        </authorList>
    </citation>
    <scope>NUCLEOTIDE SEQUENCE [LARGE SCALE GENOMIC DNA]</scope>
    <source>
        <strain evidence="14 15">JHI366</strain>
    </source>
</reference>
<feature type="binding site" evidence="12">
    <location>
        <position position="252"/>
    </location>
    <ligand>
        <name>K(+)</name>
        <dbReference type="ChEBI" id="CHEBI:29103"/>
    </ligand>
</feature>
<evidence type="ECO:0000256" key="6">
    <source>
        <dbReference type="ARBA" id="ARBA00022741"/>
    </source>
</evidence>
<feature type="binding site" evidence="12">
    <location>
        <begin position="223"/>
        <end position="228"/>
    </location>
    <ligand>
        <name>ATP</name>
        <dbReference type="ChEBI" id="CHEBI:30616"/>
    </ligand>
</feature>
<dbReference type="SUPFAM" id="SSF53613">
    <property type="entry name" value="Ribokinase-like"/>
    <property type="match status" value="1"/>
</dbReference>
<feature type="binding site" evidence="12">
    <location>
        <begin position="255"/>
        <end position="256"/>
    </location>
    <ligand>
        <name>ATP</name>
        <dbReference type="ChEBI" id="CHEBI:30616"/>
    </ligand>
</feature>
<keyword evidence="8 12" id="KW-0067">ATP-binding</keyword>